<reference evidence="1" key="2">
    <citation type="submission" date="2020-10" db="EMBL/GenBank/DDBJ databases">
        <authorList>
            <person name="Cooper E.A."/>
            <person name="Brenton Z.W."/>
            <person name="Flinn B.S."/>
            <person name="Jenkins J."/>
            <person name="Shu S."/>
            <person name="Flowers D."/>
            <person name="Luo F."/>
            <person name="Wang Y."/>
            <person name="Xia P."/>
            <person name="Barry K."/>
            <person name="Daum C."/>
            <person name="Lipzen A."/>
            <person name="Yoshinaga Y."/>
            <person name="Schmutz J."/>
            <person name="Saski C."/>
            <person name="Vermerris W."/>
            <person name="Kresovich S."/>
        </authorList>
    </citation>
    <scope>NUCLEOTIDE SEQUENCE</scope>
</reference>
<protein>
    <recommendedName>
        <fullName evidence="3">Myb/SANT-like domain-containing protein</fullName>
    </recommendedName>
</protein>
<evidence type="ECO:0000313" key="1">
    <source>
        <dbReference type="EMBL" id="KAG0541807.1"/>
    </source>
</evidence>
<proteinExistence type="predicted"/>
<accession>A0A921RMP1</accession>
<evidence type="ECO:0000313" key="2">
    <source>
        <dbReference type="Proteomes" id="UP000807115"/>
    </source>
</evidence>
<comment type="caution">
    <text evidence="1">The sequence shown here is derived from an EMBL/GenBank/DDBJ whole genome shotgun (WGS) entry which is preliminary data.</text>
</comment>
<organism evidence="1 2">
    <name type="scientific">Sorghum bicolor</name>
    <name type="common">Sorghum</name>
    <name type="synonym">Sorghum vulgare</name>
    <dbReference type="NCBI Taxonomy" id="4558"/>
    <lineage>
        <taxon>Eukaryota</taxon>
        <taxon>Viridiplantae</taxon>
        <taxon>Streptophyta</taxon>
        <taxon>Embryophyta</taxon>
        <taxon>Tracheophyta</taxon>
        <taxon>Spermatophyta</taxon>
        <taxon>Magnoliopsida</taxon>
        <taxon>Liliopsida</taxon>
        <taxon>Poales</taxon>
        <taxon>Poaceae</taxon>
        <taxon>PACMAD clade</taxon>
        <taxon>Panicoideae</taxon>
        <taxon>Andropogonodae</taxon>
        <taxon>Andropogoneae</taxon>
        <taxon>Sorghinae</taxon>
        <taxon>Sorghum</taxon>
    </lineage>
</organism>
<dbReference type="PANTHER" id="PTHR47624">
    <property type="entry name" value="OS01G0204900 PROTEIN"/>
    <property type="match status" value="1"/>
</dbReference>
<dbReference type="AlphaFoldDB" id="A0A921RMP1"/>
<dbReference type="Proteomes" id="UP000807115">
    <property type="component" value="Chromosome 2"/>
</dbReference>
<sequence length="111" mass="12939">MYGTNFTWKQVHNKYHKLKREWKLIMEAKAANGASFDDVQKKIIYDDVEVVKMKANGDKRAKYYNVPIPLFDEMEFVFTGKHATGEFSVLQVPFDHPTRQEDDLIGNVKPT</sequence>
<gene>
    <name evidence="1" type="ORF">BDA96_02G049600</name>
</gene>
<reference evidence="1" key="1">
    <citation type="journal article" date="2019" name="BMC Genomics">
        <title>A new reference genome for Sorghum bicolor reveals high levels of sequence similarity between sweet and grain genotypes: implications for the genetics of sugar metabolism.</title>
        <authorList>
            <person name="Cooper E.A."/>
            <person name="Brenton Z.W."/>
            <person name="Flinn B.S."/>
            <person name="Jenkins J."/>
            <person name="Shu S."/>
            <person name="Flowers D."/>
            <person name="Luo F."/>
            <person name="Wang Y."/>
            <person name="Xia P."/>
            <person name="Barry K."/>
            <person name="Daum C."/>
            <person name="Lipzen A."/>
            <person name="Yoshinaga Y."/>
            <person name="Schmutz J."/>
            <person name="Saski C."/>
            <person name="Vermerris W."/>
            <person name="Kresovich S."/>
        </authorList>
    </citation>
    <scope>NUCLEOTIDE SEQUENCE</scope>
</reference>
<name>A0A921RMP1_SORBI</name>
<dbReference type="EMBL" id="CM027681">
    <property type="protein sequence ID" value="KAG0541807.1"/>
    <property type="molecule type" value="Genomic_DNA"/>
</dbReference>
<dbReference type="PANTHER" id="PTHR47624:SF1">
    <property type="entry name" value="OS01G0204900 PROTEIN"/>
    <property type="match status" value="1"/>
</dbReference>
<evidence type="ECO:0008006" key="3">
    <source>
        <dbReference type="Google" id="ProtNLM"/>
    </source>
</evidence>